<dbReference type="SMART" id="SM00267">
    <property type="entry name" value="GGDEF"/>
    <property type="match status" value="1"/>
</dbReference>
<dbReference type="FunFam" id="3.30.70.270:FF:000001">
    <property type="entry name" value="Diguanylate cyclase domain protein"/>
    <property type="match status" value="1"/>
</dbReference>
<evidence type="ECO:0000256" key="4">
    <source>
        <dbReference type="SAM" id="Phobius"/>
    </source>
</evidence>
<dbReference type="Gene3D" id="3.30.450.20">
    <property type="entry name" value="PAS domain"/>
    <property type="match status" value="1"/>
</dbReference>
<dbReference type="InterPro" id="IPR029787">
    <property type="entry name" value="Nucleotide_cyclase"/>
</dbReference>
<evidence type="ECO:0000313" key="10">
    <source>
        <dbReference type="Proteomes" id="UP000243778"/>
    </source>
</evidence>
<dbReference type="InterPro" id="IPR052163">
    <property type="entry name" value="DGC-Regulatory_Protein"/>
</dbReference>
<dbReference type="OrthoDB" id="9799509at2"/>
<evidence type="ECO:0000259" key="7">
    <source>
        <dbReference type="PROSITE" id="PS50885"/>
    </source>
</evidence>
<dbReference type="InterPro" id="IPR043128">
    <property type="entry name" value="Rev_trsase/Diguanyl_cyclase"/>
</dbReference>
<keyword evidence="4" id="KW-0812">Transmembrane</keyword>
<evidence type="ECO:0000256" key="1">
    <source>
        <dbReference type="ARBA" id="ARBA00001946"/>
    </source>
</evidence>
<dbReference type="Proteomes" id="UP000243778">
    <property type="component" value="Unassembled WGS sequence"/>
</dbReference>
<dbReference type="InterPro" id="IPR013656">
    <property type="entry name" value="PAS_4"/>
</dbReference>
<comment type="cofactor">
    <cofactor evidence="1">
        <name>Mg(2+)</name>
        <dbReference type="ChEBI" id="CHEBI:18420"/>
    </cofactor>
</comment>
<dbReference type="EMBL" id="FNNU01000002">
    <property type="protein sequence ID" value="SDW90295.1"/>
    <property type="molecule type" value="Genomic_DNA"/>
</dbReference>
<dbReference type="InterPro" id="IPR007892">
    <property type="entry name" value="CHASE4"/>
</dbReference>
<proteinExistence type="predicted"/>
<dbReference type="SUPFAM" id="SSF55785">
    <property type="entry name" value="PYP-like sensor domain (PAS domain)"/>
    <property type="match status" value="1"/>
</dbReference>
<protein>
    <submittedName>
        <fullName evidence="9">Diguanylate cyclase with PAS/PAC sensor</fullName>
    </submittedName>
</protein>
<sequence>MNLRKRLLWLFIPTLTLTLVAVGALSERLLLSRFDRQDSAQLMSKSRHLHEHMEADISRHLDLLRSLAWWDRTYAFIERPRVDYIRSNLPAARLANLDLDFMVFFDRQPRIVAQTWRAQQLLEVTDLLPEGGKGPRSMIGLRQGILQRSRQMGSLDYAGDAQHAMGQVMVVQGVALLLVSSPISDNLGKAPPNGVVVAGQILDQRLLDGFLQDAPGSLRVVPLAGDTTGWQQLRPRSSRQGEIRLSPRRVLDANTQQVDLQFFNPLGEAELRLQITQPRLLYQQGRTAVGFFLGLTLLLLVAAMLLAYTGLDRWVLRRVRRLNQEVAAIGIDSGRKRLSEQGDDELGQLAGELNHMLERLERSEERDKAILDSIQEGYFEIAPGGEILAVNRSLERQLDCSREQLVGHAIEEILDADVVERARTLMRESKGEHASLISPFKRRDGSLRYFETRFSNIEDADGQYAGIRGILRDVSDLVAYQNSLLDMAYRDPLTGLGNRKAFDEHLHAALEKAQQDEAPLALLFIDLDRFKEVNDRFGHDLGDALLTAIAERLRGALRYPDHFYRLGGDEFTLLLGGEDASSALALAERLLQVLEPAFELNGQRVDFVTPSIGIALYPDHARQPDELIRAADSAMYQAKQRRNQVLLYRPQPDSR</sequence>
<dbReference type="SMART" id="SM00091">
    <property type="entry name" value="PAS"/>
    <property type="match status" value="1"/>
</dbReference>
<dbReference type="Pfam" id="PF00990">
    <property type="entry name" value="GGDEF"/>
    <property type="match status" value="1"/>
</dbReference>
<accession>A0A1H2XBV6</accession>
<dbReference type="Pfam" id="PF00672">
    <property type="entry name" value="HAMP"/>
    <property type="match status" value="1"/>
</dbReference>
<evidence type="ECO:0000259" key="8">
    <source>
        <dbReference type="PROSITE" id="PS50887"/>
    </source>
</evidence>
<dbReference type="CDD" id="cd00130">
    <property type="entry name" value="PAS"/>
    <property type="match status" value="1"/>
</dbReference>
<reference evidence="10" key="1">
    <citation type="submission" date="2016-10" db="EMBL/GenBank/DDBJ databases">
        <authorList>
            <person name="Varghese N."/>
            <person name="Submissions S."/>
        </authorList>
    </citation>
    <scope>NUCLEOTIDE SEQUENCE [LARGE SCALE GENOMIC DNA]</scope>
    <source>
        <strain evidence="10">NRRL B-59562</strain>
    </source>
</reference>
<dbReference type="Pfam" id="PF05228">
    <property type="entry name" value="CHASE4"/>
    <property type="match status" value="1"/>
</dbReference>
<evidence type="ECO:0000256" key="2">
    <source>
        <dbReference type="ARBA" id="ARBA00004533"/>
    </source>
</evidence>
<organism evidence="9 10">
    <name type="scientific">Pseudomonas kuykendallii</name>
    <dbReference type="NCBI Taxonomy" id="1007099"/>
    <lineage>
        <taxon>Bacteria</taxon>
        <taxon>Pseudomonadati</taxon>
        <taxon>Pseudomonadota</taxon>
        <taxon>Gammaproteobacteria</taxon>
        <taxon>Pseudomonadales</taxon>
        <taxon>Pseudomonadaceae</taxon>
        <taxon>Pseudomonas</taxon>
    </lineage>
</organism>
<evidence type="ECO:0000256" key="3">
    <source>
        <dbReference type="ARBA" id="ARBA00022777"/>
    </source>
</evidence>
<dbReference type="GO" id="GO:0016301">
    <property type="term" value="F:kinase activity"/>
    <property type="evidence" value="ECO:0007669"/>
    <property type="project" value="UniProtKB-KW"/>
</dbReference>
<dbReference type="RefSeq" id="WP_090226885.1">
    <property type="nucleotide sequence ID" value="NZ_FNNU01000002.1"/>
</dbReference>
<keyword evidence="10" id="KW-1185">Reference proteome</keyword>
<name>A0A1H2XBV6_9PSED</name>
<dbReference type="NCBIfam" id="TIGR00254">
    <property type="entry name" value="GGDEF"/>
    <property type="match status" value="1"/>
</dbReference>
<evidence type="ECO:0000259" key="5">
    <source>
        <dbReference type="PROSITE" id="PS50112"/>
    </source>
</evidence>
<dbReference type="GO" id="GO:0005886">
    <property type="term" value="C:plasma membrane"/>
    <property type="evidence" value="ECO:0007669"/>
    <property type="project" value="UniProtKB-SubCell"/>
</dbReference>
<dbReference type="PANTHER" id="PTHR46663:SF4">
    <property type="entry name" value="DIGUANYLATE CYCLASE DGCT-RELATED"/>
    <property type="match status" value="1"/>
</dbReference>
<feature type="domain" description="PAS" evidence="5">
    <location>
        <begin position="363"/>
        <end position="433"/>
    </location>
</feature>
<keyword evidence="3" id="KW-0808">Transferase</keyword>
<dbReference type="NCBIfam" id="TIGR00229">
    <property type="entry name" value="sensory_box"/>
    <property type="match status" value="1"/>
</dbReference>
<dbReference type="PROSITE" id="PS50885">
    <property type="entry name" value="HAMP"/>
    <property type="match status" value="1"/>
</dbReference>
<dbReference type="GO" id="GO:0007165">
    <property type="term" value="P:signal transduction"/>
    <property type="evidence" value="ECO:0007669"/>
    <property type="project" value="InterPro"/>
</dbReference>
<dbReference type="InterPro" id="IPR035965">
    <property type="entry name" value="PAS-like_dom_sf"/>
</dbReference>
<feature type="domain" description="HAMP" evidence="7">
    <location>
        <begin position="313"/>
        <end position="365"/>
    </location>
</feature>
<dbReference type="InterPro" id="IPR000700">
    <property type="entry name" value="PAS-assoc_C"/>
</dbReference>
<dbReference type="STRING" id="1007099.SAMN05216287_1849"/>
<feature type="transmembrane region" description="Helical" evidence="4">
    <location>
        <begin position="288"/>
        <end position="311"/>
    </location>
</feature>
<dbReference type="InterPro" id="IPR003660">
    <property type="entry name" value="HAMP_dom"/>
</dbReference>
<dbReference type="SUPFAM" id="SSF55073">
    <property type="entry name" value="Nucleotide cyclase"/>
    <property type="match status" value="1"/>
</dbReference>
<gene>
    <name evidence="9" type="ORF">SAMN05216287_1849</name>
</gene>
<dbReference type="InterPro" id="IPR000014">
    <property type="entry name" value="PAS"/>
</dbReference>
<dbReference type="Gene3D" id="3.30.70.270">
    <property type="match status" value="1"/>
</dbReference>
<dbReference type="PROSITE" id="PS50113">
    <property type="entry name" value="PAC"/>
    <property type="match status" value="1"/>
</dbReference>
<feature type="domain" description="PAC" evidence="6">
    <location>
        <begin position="430"/>
        <end position="486"/>
    </location>
</feature>
<keyword evidence="4" id="KW-0472">Membrane</keyword>
<dbReference type="AlphaFoldDB" id="A0A1H2XBV6"/>
<dbReference type="PROSITE" id="PS50112">
    <property type="entry name" value="PAS"/>
    <property type="match status" value="1"/>
</dbReference>
<dbReference type="InterPro" id="IPR000160">
    <property type="entry name" value="GGDEF_dom"/>
</dbReference>
<evidence type="ECO:0000313" key="9">
    <source>
        <dbReference type="EMBL" id="SDW90295.1"/>
    </source>
</evidence>
<dbReference type="Gene3D" id="6.10.340.10">
    <property type="match status" value="1"/>
</dbReference>
<comment type="subcellular location">
    <subcellularLocation>
        <location evidence="2">Cell inner membrane</location>
    </subcellularLocation>
</comment>
<dbReference type="PROSITE" id="PS50887">
    <property type="entry name" value="GGDEF"/>
    <property type="match status" value="1"/>
</dbReference>
<dbReference type="CDD" id="cd01949">
    <property type="entry name" value="GGDEF"/>
    <property type="match status" value="1"/>
</dbReference>
<keyword evidence="4" id="KW-1133">Transmembrane helix</keyword>
<evidence type="ECO:0000259" key="6">
    <source>
        <dbReference type="PROSITE" id="PS50113"/>
    </source>
</evidence>
<dbReference type="CDD" id="cd06225">
    <property type="entry name" value="HAMP"/>
    <property type="match status" value="1"/>
</dbReference>
<feature type="domain" description="GGDEF" evidence="8">
    <location>
        <begin position="518"/>
        <end position="650"/>
    </location>
</feature>
<dbReference type="PANTHER" id="PTHR46663">
    <property type="entry name" value="DIGUANYLATE CYCLASE DGCT-RELATED"/>
    <property type="match status" value="1"/>
</dbReference>
<keyword evidence="3" id="KW-0418">Kinase</keyword>
<dbReference type="Pfam" id="PF08448">
    <property type="entry name" value="PAS_4"/>
    <property type="match status" value="1"/>
</dbReference>
<dbReference type="SMART" id="SM00304">
    <property type="entry name" value="HAMP"/>
    <property type="match status" value="1"/>
</dbReference>